<dbReference type="AlphaFoldDB" id="A0A391NXB6"/>
<comment type="caution">
    <text evidence="2">The sequence shown here is derived from an EMBL/GenBank/DDBJ whole genome shotgun (WGS) entry which is preliminary data.</text>
</comment>
<evidence type="ECO:0000256" key="1">
    <source>
        <dbReference type="SAM" id="MobiDB-lite"/>
    </source>
</evidence>
<proteinExistence type="predicted"/>
<evidence type="ECO:0000313" key="3">
    <source>
        <dbReference type="Proteomes" id="UP000265618"/>
    </source>
</evidence>
<evidence type="ECO:0000313" key="2">
    <source>
        <dbReference type="EMBL" id="GCA63119.1"/>
    </source>
</evidence>
<keyword evidence="3" id="KW-1185">Reference proteome</keyword>
<feature type="compositionally biased region" description="Polar residues" evidence="1">
    <location>
        <begin position="44"/>
        <end position="55"/>
    </location>
</feature>
<accession>A0A391NXB6</accession>
<feature type="compositionally biased region" description="Polar residues" evidence="1">
    <location>
        <begin position="18"/>
        <end position="35"/>
    </location>
</feature>
<sequence length="77" mass="8292">MPQQVQPQRSEMHGQRQIPPQTQPGESAPTTQPLAQPSLPGSMAGQTGTDTQQPFSYAVPYSSGTDQAEAVSIPYMY</sequence>
<protein>
    <submittedName>
        <fullName evidence="2">Uncharacterized protein</fullName>
    </submittedName>
</protein>
<dbReference type="EMBL" id="BDIP01002358">
    <property type="protein sequence ID" value="GCA63119.1"/>
    <property type="molecule type" value="Genomic_DNA"/>
</dbReference>
<dbReference type="Proteomes" id="UP000265618">
    <property type="component" value="Unassembled WGS sequence"/>
</dbReference>
<gene>
    <name evidence="2" type="ORF">KIPB_007970</name>
</gene>
<name>A0A391NXB6_9EUKA</name>
<reference evidence="2 3" key="1">
    <citation type="journal article" date="2018" name="PLoS ONE">
        <title>The draft genome of Kipferlia bialata reveals reductive genome evolution in fornicate parasites.</title>
        <authorList>
            <person name="Tanifuji G."/>
            <person name="Takabayashi S."/>
            <person name="Kume K."/>
            <person name="Takagi M."/>
            <person name="Nakayama T."/>
            <person name="Kamikawa R."/>
            <person name="Inagaki Y."/>
            <person name="Hashimoto T."/>
        </authorList>
    </citation>
    <scope>NUCLEOTIDE SEQUENCE [LARGE SCALE GENOMIC DNA]</scope>
    <source>
        <strain evidence="2">NY0173</strain>
    </source>
</reference>
<organism evidence="2 3">
    <name type="scientific">Kipferlia bialata</name>
    <dbReference type="NCBI Taxonomy" id="797122"/>
    <lineage>
        <taxon>Eukaryota</taxon>
        <taxon>Metamonada</taxon>
        <taxon>Carpediemonas-like organisms</taxon>
        <taxon>Kipferlia</taxon>
    </lineage>
</organism>
<feature type="region of interest" description="Disordered" evidence="1">
    <location>
        <begin position="1"/>
        <end position="77"/>
    </location>
</feature>